<accession>D8LJ61</accession>
<dbReference type="OMA" id="IIWETRI"/>
<proteinExistence type="inferred from homology"/>
<dbReference type="CDD" id="cd02022">
    <property type="entry name" value="DPCK"/>
    <property type="match status" value="1"/>
</dbReference>
<keyword evidence="1" id="KW-0547">Nucleotide-binding</keyword>
<protein>
    <recommendedName>
        <fullName evidence="5">Dephospho-CoA kinase</fullName>
    </recommendedName>
</protein>
<name>D8LJ61_ECTSI</name>
<dbReference type="HAMAP" id="MF_00376">
    <property type="entry name" value="Dephospho_CoA_kinase"/>
    <property type="match status" value="1"/>
</dbReference>
<dbReference type="PANTHER" id="PTHR10695">
    <property type="entry name" value="DEPHOSPHO-COA KINASE-RELATED"/>
    <property type="match status" value="1"/>
</dbReference>
<dbReference type="InterPro" id="IPR027417">
    <property type="entry name" value="P-loop_NTPase"/>
</dbReference>
<gene>
    <name evidence="3" type="ORF">Esi_0024_0081</name>
</gene>
<dbReference type="Proteomes" id="UP000002630">
    <property type="component" value="Linkage Group LG15"/>
</dbReference>
<dbReference type="EMBL" id="FN648420">
    <property type="protein sequence ID" value="CBN76945.1"/>
    <property type="molecule type" value="Genomic_DNA"/>
</dbReference>
<evidence type="ECO:0000313" key="4">
    <source>
        <dbReference type="Proteomes" id="UP000002630"/>
    </source>
</evidence>
<reference evidence="3 4" key="1">
    <citation type="journal article" date="2010" name="Nature">
        <title>The Ectocarpus genome and the independent evolution of multicellularity in brown algae.</title>
        <authorList>
            <person name="Cock J.M."/>
            <person name="Sterck L."/>
            <person name="Rouze P."/>
            <person name="Scornet D."/>
            <person name="Allen A.E."/>
            <person name="Amoutzias G."/>
            <person name="Anthouard V."/>
            <person name="Artiguenave F."/>
            <person name="Aury J.M."/>
            <person name="Badger J.H."/>
            <person name="Beszteri B."/>
            <person name="Billiau K."/>
            <person name="Bonnet E."/>
            <person name="Bothwell J.H."/>
            <person name="Bowler C."/>
            <person name="Boyen C."/>
            <person name="Brownlee C."/>
            <person name="Carrano C.J."/>
            <person name="Charrier B."/>
            <person name="Cho G.Y."/>
            <person name="Coelho S.M."/>
            <person name="Collen J."/>
            <person name="Corre E."/>
            <person name="Da Silva C."/>
            <person name="Delage L."/>
            <person name="Delaroque N."/>
            <person name="Dittami S.M."/>
            <person name="Doulbeau S."/>
            <person name="Elias M."/>
            <person name="Farnham G."/>
            <person name="Gachon C.M."/>
            <person name="Gschloessl B."/>
            <person name="Heesch S."/>
            <person name="Jabbari K."/>
            <person name="Jubin C."/>
            <person name="Kawai H."/>
            <person name="Kimura K."/>
            <person name="Kloareg B."/>
            <person name="Kupper F.C."/>
            <person name="Lang D."/>
            <person name="Le Bail A."/>
            <person name="Leblanc C."/>
            <person name="Lerouge P."/>
            <person name="Lohr M."/>
            <person name="Lopez P.J."/>
            <person name="Martens C."/>
            <person name="Maumus F."/>
            <person name="Michel G."/>
            <person name="Miranda-Saavedra D."/>
            <person name="Morales J."/>
            <person name="Moreau H."/>
            <person name="Motomura T."/>
            <person name="Nagasato C."/>
            <person name="Napoli C.A."/>
            <person name="Nelson D.R."/>
            <person name="Nyvall-Collen P."/>
            <person name="Peters A.F."/>
            <person name="Pommier C."/>
            <person name="Potin P."/>
            <person name="Poulain J."/>
            <person name="Quesneville H."/>
            <person name="Read B."/>
            <person name="Rensing S.A."/>
            <person name="Ritter A."/>
            <person name="Rousvoal S."/>
            <person name="Samanta M."/>
            <person name="Samson G."/>
            <person name="Schroeder D.C."/>
            <person name="Segurens B."/>
            <person name="Strittmatter M."/>
            <person name="Tonon T."/>
            <person name="Tregear J.W."/>
            <person name="Valentin K."/>
            <person name="von Dassow P."/>
            <person name="Yamagishi T."/>
            <person name="Van de Peer Y."/>
            <person name="Wincker P."/>
        </authorList>
    </citation>
    <scope>NUCLEOTIDE SEQUENCE [LARGE SCALE GENOMIC DNA]</scope>
    <source>
        <strain evidence="4">Ec32 / CCAP1310/4</strain>
    </source>
</reference>
<dbReference type="Pfam" id="PF01121">
    <property type="entry name" value="CoaE"/>
    <property type="match status" value="1"/>
</dbReference>
<dbReference type="FunCoup" id="D8LJ61">
    <property type="interactions" value="223"/>
</dbReference>
<evidence type="ECO:0000256" key="2">
    <source>
        <dbReference type="ARBA" id="ARBA00022840"/>
    </source>
</evidence>
<dbReference type="PROSITE" id="PS51219">
    <property type="entry name" value="DPCK"/>
    <property type="match status" value="1"/>
</dbReference>
<dbReference type="SUPFAM" id="SSF52540">
    <property type="entry name" value="P-loop containing nucleoside triphosphate hydrolases"/>
    <property type="match status" value="1"/>
</dbReference>
<dbReference type="NCBIfam" id="TIGR00152">
    <property type="entry name" value="dephospho-CoA kinase"/>
    <property type="match status" value="1"/>
</dbReference>
<evidence type="ECO:0000256" key="1">
    <source>
        <dbReference type="ARBA" id="ARBA00022741"/>
    </source>
</evidence>
<dbReference type="InParanoid" id="D8LJ61"/>
<keyword evidence="4" id="KW-1185">Reference proteome</keyword>
<sequence>MTLNGGGLLASFSFTRRRPSVVGLIGGIASGKSTVSKALGTACGLEVIDADKLGHESYQPGTRCFGKLVDAFGENIVAGDGTIDRRALGQAVFGNPSNMARLQGIVWPEIRLLAEARIEGLGREGAESVVLEAAVLLEAGWDDLCDELWVVQVPPAVARARLMKRNGFDEAEADKRIASQPMTNQERAARATVVLSNEGTEEDLVAKAGFD</sequence>
<dbReference type="PANTHER" id="PTHR10695:SF46">
    <property type="entry name" value="BIFUNCTIONAL COENZYME A SYNTHASE-RELATED"/>
    <property type="match status" value="1"/>
</dbReference>
<dbReference type="STRING" id="2880.D8LJ61"/>
<dbReference type="AlphaFoldDB" id="D8LJ61"/>
<dbReference type="InterPro" id="IPR001977">
    <property type="entry name" value="Depp_CoAkinase"/>
</dbReference>
<dbReference type="eggNOG" id="KOG3220">
    <property type="taxonomic scope" value="Eukaryota"/>
</dbReference>
<dbReference type="Gene3D" id="3.40.50.300">
    <property type="entry name" value="P-loop containing nucleotide triphosphate hydrolases"/>
    <property type="match status" value="1"/>
</dbReference>
<dbReference type="EMBL" id="FN649740">
    <property type="protein sequence ID" value="CBN76945.1"/>
    <property type="molecule type" value="Genomic_DNA"/>
</dbReference>
<dbReference type="GO" id="GO:0004140">
    <property type="term" value="F:dephospho-CoA kinase activity"/>
    <property type="evidence" value="ECO:0007669"/>
    <property type="project" value="InterPro"/>
</dbReference>
<dbReference type="GO" id="GO:0005524">
    <property type="term" value="F:ATP binding"/>
    <property type="evidence" value="ECO:0007669"/>
    <property type="project" value="UniProtKB-KW"/>
</dbReference>
<organism evidence="3 4">
    <name type="scientific">Ectocarpus siliculosus</name>
    <name type="common">Brown alga</name>
    <name type="synonym">Conferva siliculosa</name>
    <dbReference type="NCBI Taxonomy" id="2880"/>
    <lineage>
        <taxon>Eukaryota</taxon>
        <taxon>Sar</taxon>
        <taxon>Stramenopiles</taxon>
        <taxon>Ochrophyta</taxon>
        <taxon>PX clade</taxon>
        <taxon>Phaeophyceae</taxon>
        <taxon>Ectocarpales</taxon>
        <taxon>Ectocarpaceae</taxon>
        <taxon>Ectocarpus</taxon>
    </lineage>
</organism>
<dbReference type="GO" id="GO:0015937">
    <property type="term" value="P:coenzyme A biosynthetic process"/>
    <property type="evidence" value="ECO:0007669"/>
    <property type="project" value="InterPro"/>
</dbReference>
<evidence type="ECO:0000313" key="3">
    <source>
        <dbReference type="EMBL" id="CBN76945.1"/>
    </source>
</evidence>
<keyword evidence="2" id="KW-0067">ATP-binding</keyword>
<evidence type="ECO:0008006" key="5">
    <source>
        <dbReference type="Google" id="ProtNLM"/>
    </source>
</evidence>
<dbReference type="OrthoDB" id="247245at2759"/>